<evidence type="ECO:0000256" key="10">
    <source>
        <dbReference type="ARBA" id="ARBA00047944"/>
    </source>
</evidence>
<dbReference type="GO" id="GO:0070042">
    <property type="term" value="F:rRNA (uridine-N3-)-methyltransferase activity"/>
    <property type="evidence" value="ECO:0007669"/>
    <property type="project" value="TreeGrafter"/>
</dbReference>
<feature type="domain" description="Ribosomal RNA small subunit methyltransferase E methyltransferase" evidence="11">
    <location>
        <begin position="75"/>
        <end position="236"/>
    </location>
</feature>
<sequence length="242" mass="26361">MRIFLVAPEDISGDSVTIEGPDVHHIKNVLRLKAGDEIFVADGTAKFRCKIDQVTDEVIKATILEKLALTGLPSINIKLAQAIPKGRKMDDIIRMACELGVVEVIPVMTERCIVKFDDQSALNKTDRWREIAKSAGKQSRASSSAEVLELTALETLAETKNAELRIVMWEDETTTTLKQVLDTRKKPKSILILIGPEGGLTADEVELLTKAGFIAASFGTSILRTETAGVAVISALLYHYGG</sequence>
<dbReference type="InterPro" id="IPR046886">
    <property type="entry name" value="RsmE_MTase_dom"/>
</dbReference>
<keyword evidence="8" id="KW-0949">S-adenosyl-L-methionine</keyword>
<feature type="domain" description="Ribosomal RNA small subunit methyltransferase E PUA-like" evidence="12">
    <location>
        <begin position="18"/>
        <end position="52"/>
    </location>
</feature>
<dbReference type="GO" id="GO:0005737">
    <property type="term" value="C:cytoplasm"/>
    <property type="evidence" value="ECO:0007669"/>
    <property type="project" value="UniProtKB-SubCell"/>
</dbReference>
<reference evidence="13" key="1">
    <citation type="submission" date="2018-06" db="EMBL/GenBank/DDBJ databases">
        <authorList>
            <person name="Zhirakovskaya E."/>
        </authorList>
    </citation>
    <scope>NUCLEOTIDE SEQUENCE</scope>
</reference>
<name>A0A3B1BIC8_9ZZZZ</name>
<accession>A0A3B1BIC8</accession>
<evidence type="ECO:0000256" key="9">
    <source>
        <dbReference type="ARBA" id="ARBA00025699"/>
    </source>
</evidence>
<keyword evidence="7 13" id="KW-0808">Transferase</keyword>
<dbReference type="PANTHER" id="PTHR30027">
    <property type="entry name" value="RIBOSOMAL RNA SMALL SUBUNIT METHYLTRANSFERASE E"/>
    <property type="match status" value="1"/>
</dbReference>
<evidence type="ECO:0000313" key="13">
    <source>
        <dbReference type="EMBL" id="VAX17759.1"/>
    </source>
</evidence>
<dbReference type="InterPro" id="IPR015947">
    <property type="entry name" value="PUA-like_sf"/>
</dbReference>
<dbReference type="AlphaFoldDB" id="A0A3B1BIC8"/>
<keyword evidence="4" id="KW-0963">Cytoplasm</keyword>
<protein>
    <recommendedName>
        <fullName evidence="3">16S rRNA (uracil(1498)-N(3))-methyltransferase</fullName>
        <ecNumber evidence="3">2.1.1.193</ecNumber>
    </recommendedName>
</protein>
<dbReference type="Gene3D" id="2.40.240.20">
    <property type="entry name" value="Hypothetical PUA domain-like, domain 1"/>
    <property type="match status" value="1"/>
</dbReference>
<comment type="catalytic activity">
    <reaction evidence="10">
        <text>uridine(1498) in 16S rRNA + S-adenosyl-L-methionine = N(3)-methyluridine(1498) in 16S rRNA + S-adenosyl-L-homocysteine + H(+)</text>
        <dbReference type="Rhea" id="RHEA:42920"/>
        <dbReference type="Rhea" id="RHEA-COMP:10283"/>
        <dbReference type="Rhea" id="RHEA-COMP:10284"/>
        <dbReference type="ChEBI" id="CHEBI:15378"/>
        <dbReference type="ChEBI" id="CHEBI:57856"/>
        <dbReference type="ChEBI" id="CHEBI:59789"/>
        <dbReference type="ChEBI" id="CHEBI:65315"/>
        <dbReference type="ChEBI" id="CHEBI:74502"/>
        <dbReference type="EC" id="2.1.1.193"/>
    </reaction>
</comment>
<dbReference type="Gene3D" id="3.40.1280.10">
    <property type="match status" value="1"/>
</dbReference>
<evidence type="ECO:0000256" key="2">
    <source>
        <dbReference type="ARBA" id="ARBA00005528"/>
    </source>
</evidence>
<keyword evidence="6 13" id="KW-0489">Methyltransferase</keyword>
<evidence type="ECO:0000256" key="6">
    <source>
        <dbReference type="ARBA" id="ARBA00022603"/>
    </source>
</evidence>
<proteinExistence type="inferred from homology"/>
<dbReference type="SUPFAM" id="SSF75217">
    <property type="entry name" value="alpha/beta knot"/>
    <property type="match status" value="1"/>
</dbReference>
<dbReference type="SUPFAM" id="SSF88697">
    <property type="entry name" value="PUA domain-like"/>
    <property type="match status" value="1"/>
</dbReference>
<evidence type="ECO:0000256" key="7">
    <source>
        <dbReference type="ARBA" id="ARBA00022679"/>
    </source>
</evidence>
<dbReference type="InterPro" id="IPR029028">
    <property type="entry name" value="Alpha/beta_knot_MTases"/>
</dbReference>
<evidence type="ECO:0000256" key="5">
    <source>
        <dbReference type="ARBA" id="ARBA00022552"/>
    </source>
</evidence>
<evidence type="ECO:0000259" key="12">
    <source>
        <dbReference type="Pfam" id="PF20260"/>
    </source>
</evidence>
<gene>
    <name evidence="13" type="ORF">MNBD_NITROSPINAE01-6</name>
</gene>
<comment type="function">
    <text evidence="9">Specifically methylates the N3 position of the uracil ring of uridine 1498 (m3U1498) in 16S rRNA. Acts on the fully assembled 30S ribosomal subunit.</text>
</comment>
<keyword evidence="5" id="KW-0698">rRNA processing</keyword>
<evidence type="ECO:0000256" key="1">
    <source>
        <dbReference type="ARBA" id="ARBA00004496"/>
    </source>
</evidence>
<dbReference type="EC" id="2.1.1.193" evidence="3"/>
<evidence type="ECO:0000256" key="4">
    <source>
        <dbReference type="ARBA" id="ARBA00022490"/>
    </source>
</evidence>
<evidence type="ECO:0000256" key="8">
    <source>
        <dbReference type="ARBA" id="ARBA00022691"/>
    </source>
</evidence>
<dbReference type="InterPro" id="IPR029026">
    <property type="entry name" value="tRNA_m1G_MTases_N"/>
</dbReference>
<dbReference type="PIRSF" id="PIRSF015601">
    <property type="entry name" value="MTase_slr0722"/>
    <property type="match status" value="1"/>
</dbReference>
<organism evidence="13">
    <name type="scientific">hydrothermal vent metagenome</name>
    <dbReference type="NCBI Taxonomy" id="652676"/>
    <lineage>
        <taxon>unclassified sequences</taxon>
        <taxon>metagenomes</taxon>
        <taxon>ecological metagenomes</taxon>
    </lineage>
</organism>
<comment type="similarity">
    <text evidence="2">Belongs to the RNA methyltransferase RsmE family.</text>
</comment>
<dbReference type="PANTHER" id="PTHR30027:SF3">
    <property type="entry name" value="16S RRNA (URACIL(1498)-N(3))-METHYLTRANSFERASE"/>
    <property type="match status" value="1"/>
</dbReference>
<dbReference type="NCBIfam" id="TIGR00046">
    <property type="entry name" value="RsmE family RNA methyltransferase"/>
    <property type="match status" value="1"/>
</dbReference>
<comment type="subcellular location">
    <subcellularLocation>
        <location evidence="1">Cytoplasm</location>
    </subcellularLocation>
</comment>
<dbReference type="EMBL" id="UOGC01000059">
    <property type="protein sequence ID" value="VAX17759.1"/>
    <property type="molecule type" value="Genomic_DNA"/>
</dbReference>
<dbReference type="Pfam" id="PF04452">
    <property type="entry name" value="Methyltrans_RNA"/>
    <property type="match status" value="1"/>
</dbReference>
<evidence type="ECO:0000256" key="3">
    <source>
        <dbReference type="ARBA" id="ARBA00012328"/>
    </source>
</evidence>
<dbReference type="InterPro" id="IPR006700">
    <property type="entry name" value="RsmE"/>
</dbReference>
<dbReference type="CDD" id="cd18084">
    <property type="entry name" value="RsmE-like"/>
    <property type="match status" value="1"/>
</dbReference>
<dbReference type="InterPro" id="IPR046887">
    <property type="entry name" value="RsmE_PUA-like"/>
</dbReference>
<dbReference type="GO" id="GO:0070475">
    <property type="term" value="P:rRNA base methylation"/>
    <property type="evidence" value="ECO:0007669"/>
    <property type="project" value="TreeGrafter"/>
</dbReference>
<dbReference type="Pfam" id="PF20260">
    <property type="entry name" value="PUA_4"/>
    <property type="match status" value="1"/>
</dbReference>
<evidence type="ECO:0000259" key="11">
    <source>
        <dbReference type="Pfam" id="PF04452"/>
    </source>
</evidence>